<accession>A0A8C2XM82</accession>
<reference evidence="1" key="2">
    <citation type="submission" date="2025-09" db="UniProtKB">
        <authorList>
            <consortium name="Ensembl"/>
        </authorList>
    </citation>
    <scope>IDENTIFICATION</scope>
</reference>
<dbReference type="Gene3D" id="1.20.58.1120">
    <property type="match status" value="1"/>
</dbReference>
<dbReference type="Proteomes" id="UP000694565">
    <property type="component" value="Unplaced"/>
</dbReference>
<dbReference type="FunFam" id="1.20.58.1120:FF:000002">
    <property type="entry name" value="Dynein heavy chain 9, axonemal"/>
    <property type="match status" value="1"/>
</dbReference>
<reference evidence="1" key="1">
    <citation type="submission" date="2025-08" db="UniProtKB">
        <authorList>
            <consortium name="Ensembl"/>
        </authorList>
    </citation>
    <scope>IDENTIFICATION</scope>
</reference>
<dbReference type="PANTHER" id="PTHR45703:SF12">
    <property type="entry name" value="DYNEIN AXONEMAL HEAVY CHAIN 11"/>
    <property type="match status" value="1"/>
</dbReference>
<evidence type="ECO:0000313" key="2">
    <source>
        <dbReference type="Proteomes" id="UP000694565"/>
    </source>
</evidence>
<organism evidence="1 2">
    <name type="scientific">Cyclopterus lumpus</name>
    <name type="common">Lumpsucker</name>
    <dbReference type="NCBI Taxonomy" id="8103"/>
    <lineage>
        <taxon>Eukaryota</taxon>
        <taxon>Metazoa</taxon>
        <taxon>Chordata</taxon>
        <taxon>Craniata</taxon>
        <taxon>Vertebrata</taxon>
        <taxon>Euteleostomi</taxon>
        <taxon>Actinopterygii</taxon>
        <taxon>Neopterygii</taxon>
        <taxon>Teleostei</taxon>
        <taxon>Neoteleostei</taxon>
        <taxon>Acanthomorphata</taxon>
        <taxon>Eupercaria</taxon>
        <taxon>Perciformes</taxon>
        <taxon>Cottioidei</taxon>
        <taxon>Cottales</taxon>
        <taxon>Cyclopteridae</taxon>
        <taxon>Cyclopterus</taxon>
    </lineage>
</organism>
<proteinExistence type="predicted"/>
<dbReference type="GeneTree" id="ENSGT00940000154076"/>
<dbReference type="PANTHER" id="PTHR45703">
    <property type="entry name" value="DYNEIN HEAVY CHAIN"/>
    <property type="match status" value="1"/>
</dbReference>
<dbReference type="AlphaFoldDB" id="A0A8C2XM82"/>
<keyword evidence="2" id="KW-1185">Reference proteome</keyword>
<dbReference type="GO" id="GO:0007018">
    <property type="term" value="P:microtubule-based movement"/>
    <property type="evidence" value="ECO:0007669"/>
    <property type="project" value="InterPro"/>
</dbReference>
<protein>
    <submittedName>
        <fullName evidence="1">Uncharacterized protein</fullName>
    </submittedName>
</protein>
<dbReference type="GO" id="GO:0045505">
    <property type="term" value="F:dynein intermediate chain binding"/>
    <property type="evidence" value="ECO:0007669"/>
    <property type="project" value="InterPro"/>
</dbReference>
<sequence length="192" mass="22402">MRCTVRKEIQEAVAAYEDKPRDQWLFDYPAQVGLTGSQVWWATDVGIAFERVEEGFETALKDYNRKQITQLNSLIHMLLGDLTPGDRQKVMTVCTIDVHARDVVANLIMQKVTTGQAFAWLSQLRHRWNDETRHCYVNICDAQFQFSYEYLGNTNRLVITPLTDRYAYCVVLYAPPMHRLYTLVNRWLMTSV</sequence>
<dbReference type="Ensembl" id="ENSCLMT00005018050.1">
    <property type="protein sequence ID" value="ENSCLMP00005017048.1"/>
    <property type="gene ID" value="ENSCLMG00005008785.1"/>
</dbReference>
<name>A0A8C2XM82_CYCLU</name>
<evidence type="ECO:0000313" key="1">
    <source>
        <dbReference type="Ensembl" id="ENSCLMP00005017048.1"/>
    </source>
</evidence>
<dbReference type="InterPro" id="IPR026983">
    <property type="entry name" value="DHC"/>
</dbReference>
<dbReference type="GO" id="GO:0051959">
    <property type="term" value="F:dynein light intermediate chain binding"/>
    <property type="evidence" value="ECO:0007669"/>
    <property type="project" value="InterPro"/>
</dbReference>
<dbReference type="GO" id="GO:0030286">
    <property type="term" value="C:dynein complex"/>
    <property type="evidence" value="ECO:0007669"/>
    <property type="project" value="InterPro"/>
</dbReference>